<evidence type="ECO:0000256" key="3">
    <source>
        <dbReference type="ARBA" id="ARBA00022679"/>
    </source>
</evidence>
<dbReference type="Pfam" id="PF20473">
    <property type="entry name" value="MmeI_Mtase"/>
    <property type="match status" value="1"/>
</dbReference>
<dbReference type="Gene3D" id="3.40.50.150">
    <property type="entry name" value="Vaccinia Virus protein VP39"/>
    <property type="match status" value="1"/>
</dbReference>
<dbReference type="REBASE" id="177490">
    <property type="entry name" value="RspHBR26ORF106154P"/>
</dbReference>
<dbReference type="PANTHER" id="PTHR33841">
    <property type="entry name" value="DNA METHYLTRANSFERASE YEEA-RELATED"/>
    <property type="match status" value="1"/>
</dbReference>
<keyword evidence="2 10" id="KW-0489">Methyltransferase</keyword>
<dbReference type="EC" id="2.1.1.72" evidence="1"/>
<dbReference type="InterPro" id="IPR050953">
    <property type="entry name" value="N4_N6_ade-DNA_methylase"/>
</dbReference>
<dbReference type="GO" id="GO:0009007">
    <property type="term" value="F:site-specific DNA-methyltransferase (adenine-specific) activity"/>
    <property type="evidence" value="ECO:0007669"/>
    <property type="project" value="UniProtKB-EC"/>
</dbReference>
<feature type="domain" description="MmeI-like DNA-methyltransferase" evidence="9">
    <location>
        <begin position="342"/>
        <end position="616"/>
    </location>
</feature>
<evidence type="ECO:0000313" key="10">
    <source>
        <dbReference type="EMBL" id="SCB59108.1"/>
    </source>
</evidence>
<dbReference type="InterPro" id="IPR046819">
    <property type="entry name" value="MmeI_hel"/>
</dbReference>
<dbReference type="EMBL" id="FMAJ01000006">
    <property type="protein sequence ID" value="SCB59108.1"/>
    <property type="molecule type" value="Genomic_DNA"/>
</dbReference>
<feature type="region of interest" description="Disordered" evidence="5">
    <location>
        <begin position="25"/>
        <end position="45"/>
    </location>
</feature>
<name>A0A1C3Y3R1_9HYPH</name>
<evidence type="ECO:0000259" key="7">
    <source>
        <dbReference type="Pfam" id="PF20465"/>
    </source>
</evidence>
<dbReference type="InterPro" id="IPR046817">
    <property type="entry name" value="MmeI_N"/>
</dbReference>
<dbReference type="InterPro" id="IPR046816">
    <property type="entry name" value="MmeI_Mtase"/>
</dbReference>
<dbReference type="AlphaFoldDB" id="A0A1C3Y3R1"/>
<evidence type="ECO:0000313" key="11">
    <source>
        <dbReference type="Proteomes" id="UP000198723"/>
    </source>
</evidence>
<dbReference type="GO" id="GO:0003676">
    <property type="term" value="F:nucleic acid binding"/>
    <property type="evidence" value="ECO:0007669"/>
    <property type="project" value="InterPro"/>
</dbReference>
<keyword evidence="3" id="KW-0808">Transferase</keyword>
<dbReference type="PRINTS" id="PR00507">
    <property type="entry name" value="N12N6MTFRASE"/>
</dbReference>
<dbReference type="InterPro" id="IPR029063">
    <property type="entry name" value="SAM-dependent_MTases_sf"/>
</dbReference>
<dbReference type="SUPFAM" id="SSF53335">
    <property type="entry name" value="S-adenosyl-L-methionine-dependent methyltransferases"/>
    <property type="match status" value="1"/>
</dbReference>
<dbReference type="PANTHER" id="PTHR33841:SF1">
    <property type="entry name" value="DNA METHYLTRANSFERASE A"/>
    <property type="match status" value="1"/>
</dbReference>
<evidence type="ECO:0000256" key="2">
    <source>
        <dbReference type="ARBA" id="ARBA00022603"/>
    </source>
</evidence>
<proteinExistence type="predicted"/>
<evidence type="ECO:0000259" key="8">
    <source>
        <dbReference type="Pfam" id="PF20466"/>
    </source>
</evidence>
<dbReference type="Proteomes" id="UP000198723">
    <property type="component" value="Unassembled WGS sequence"/>
</dbReference>
<dbReference type="Pfam" id="PF20465">
    <property type="entry name" value="MmeI_hel"/>
    <property type="match status" value="1"/>
</dbReference>
<dbReference type="PROSITE" id="PS00092">
    <property type="entry name" value="N6_MTASE"/>
    <property type="match status" value="1"/>
</dbReference>
<dbReference type="Pfam" id="PF20466">
    <property type="entry name" value="MmeI_TRD"/>
    <property type="match status" value="1"/>
</dbReference>
<dbReference type="InterPro" id="IPR002052">
    <property type="entry name" value="DNA_methylase_N6_adenine_CS"/>
</dbReference>
<gene>
    <name evidence="10" type="ORF">GA0061105_106154</name>
</gene>
<comment type="catalytic activity">
    <reaction evidence="4">
        <text>a 2'-deoxyadenosine in DNA + S-adenosyl-L-methionine = an N(6)-methyl-2'-deoxyadenosine in DNA + S-adenosyl-L-homocysteine + H(+)</text>
        <dbReference type="Rhea" id="RHEA:15197"/>
        <dbReference type="Rhea" id="RHEA-COMP:12418"/>
        <dbReference type="Rhea" id="RHEA-COMP:12419"/>
        <dbReference type="ChEBI" id="CHEBI:15378"/>
        <dbReference type="ChEBI" id="CHEBI:57856"/>
        <dbReference type="ChEBI" id="CHEBI:59789"/>
        <dbReference type="ChEBI" id="CHEBI:90615"/>
        <dbReference type="ChEBI" id="CHEBI:90616"/>
        <dbReference type="EC" id="2.1.1.72"/>
    </reaction>
</comment>
<dbReference type="InterPro" id="IPR046820">
    <property type="entry name" value="MmeI_TRD"/>
</dbReference>
<evidence type="ECO:0000256" key="4">
    <source>
        <dbReference type="ARBA" id="ARBA00047942"/>
    </source>
</evidence>
<feature type="domain" description="MmeI-like helicase spacer" evidence="7">
    <location>
        <begin position="176"/>
        <end position="247"/>
    </location>
</feature>
<evidence type="ECO:0000256" key="1">
    <source>
        <dbReference type="ARBA" id="ARBA00011900"/>
    </source>
</evidence>
<protein>
    <recommendedName>
        <fullName evidence="1">site-specific DNA-methyltransferase (adenine-specific)</fullName>
        <ecNumber evidence="1">2.1.1.72</ecNumber>
    </recommendedName>
</protein>
<dbReference type="GO" id="GO:0032259">
    <property type="term" value="P:methylation"/>
    <property type="evidence" value="ECO:0007669"/>
    <property type="project" value="UniProtKB-KW"/>
</dbReference>
<feature type="domain" description="MmeI-like N-terminal" evidence="6">
    <location>
        <begin position="6"/>
        <end position="169"/>
    </location>
</feature>
<evidence type="ECO:0000259" key="6">
    <source>
        <dbReference type="Pfam" id="PF20464"/>
    </source>
</evidence>
<sequence>MADDKSAVGRIDLYKRGHFILEAKQSRQRSGFEPKGSSQGDLFSPNAGRTHAGELNVIDHLMIQARRQAERYAAALPADHPYPPFLIVCDVGRSLELYADFSGNGRHYAQFPDANTFRIQLADLKDPQTRDLLRAVWEDPFSLDPAQQTAKVTREIAGRLATISRALETRGCEPRSVAIFLMRCLFTMFVEDVGLLRKKGFTELLDRCLDDPRRFTFEINDLWKHMDQGGYSPGIGERLLRFNGKLFKNAAALPLTVNEIQLLRDASDADWCDLEPAIFGALFEQALEAGERKRLGAHYTPRAYVERVVNATIIEPLTQDWVEYQSAAERALRSGMRVAAIREIEDFLKHLSSVRVLDPACGTGNFLYVALRRMKQLEGEVLKQLHDIGGDEAVANAEKFSVKPEQFFGMELNGRAVEIAELVLWIGYIQWHLRTRTTVPPEPVIGSADHVQEKDALITWADYPYWHLKRDRLGRPESDQQSHEVYAFPNVSRPDWPVADFIVGNPPFIGGKDIRGRLPGGYAEALWKANPHINPSADFVMYWWDRAAELLTQKGTRLRRFGFVTTNSITQVFQRRVIEQHLSATSPVSILLAIPDHPWTKATKDAAAVRIAITVAAAGEHKGILRQVVSEDELDSDEPRIVFAERQGTINADLTIGAKLDRVTGLMANEAICYRGVQLMGAGFIVTRSKAVELGLGHRHGLGRYIREYRNGRDLNAHSRDVMVIDLFGLDAAFVRQAYPEVYEHLLETVKSEREKNNRTSYREKWWQFGEPRREMRPALESVNRYIATVETSKHRIFQFLDATVIPDNKLITVATDDAFWLGVMSSKVHVVWATAAGGWLGVGNDSVYVKSRCFDPFPFPDATMTLRSKIAALAEELDAMRKLALTENSDLTLTGLYNMLDVARAGSSLSSKERELQKRGRVLILKDLHEQIDQAVMQAYGWEMTLTEDEILERVVELNLQRASEERRGLIRWLRPDYQIEKIGPLAHRVDRVQSLATSRPSKPKPRFSEERKIQAAQVLALLNRNQSPLTAIEIAAEFRESSQVSLQIQDVLMSLNRLGDVETFDNGRSYIRATG</sequence>
<reference evidence="10 11" key="1">
    <citation type="submission" date="2016-08" db="EMBL/GenBank/DDBJ databases">
        <authorList>
            <person name="Seilhamer J.J."/>
        </authorList>
    </citation>
    <scope>NUCLEOTIDE SEQUENCE [LARGE SCALE GENOMIC DNA]</scope>
    <source>
        <strain evidence="10 11">HBR26</strain>
    </source>
</reference>
<evidence type="ECO:0000259" key="9">
    <source>
        <dbReference type="Pfam" id="PF20473"/>
    </source>
</evidence>
<organism evidence="10 11">
    <name type="scientific">Rhizobium aethiopicum</name>
    <dbReference type="NCBI Taxonomy" id="1138170"/>
    <lineage>
        <taxon>Bacteria</taxon>
        <taxon>Pseudomonadati</taxon>
        <taxon>Pseudomonadota</taxon>
        <taxon>Alphaproteobacteria</taxon>
        <taxon>Hyphomicrobiales</taxon>
        <taxon>Rhizobiaceae</taxon>
        <taxon>Rhizobium/Agrobacterium group</taxon>
        <taxon>Rhizobium</taxon>
    </lineage>
</organism>
<feature type="domain" description="MmeI-like target recognition" evidence="8">
    <location>
        <begin position="684"/>
        <end position="862"/>
    </location>
</feature>
<accession>A0A1C3Y3R1</accession>
<dbReference type="STRING" id="1138170.GA0061105_106154"/>
<dbReference type="Pfam" id="PF20464">
    <property type="entry name" value="MmeI_N"/>
    <property type="match status" value="1"/>
</dbReference>
<evidence type="ECO:0000256" key="5">
    <source>
        <dbReference type="SAM" id="MobiDB-lite"/>
    </source>
</evidence>